<evidence type="ECO:0000313" key="1">
    <source>
        <dbReference type="EMBL" id="BFF94283.1"/>
    </source>
</evidence>
<dbReference type="EMBL" id="AP029264">
    <property type="protein sequence ID" value="BFF94283.1"/>
    <property type="molecule type" value="Genomic_DNA"/>
</dbReference>
<keyword evidence="2" id="KW-1185">Reference proteome</keyword>
<dbReference type="AlphaFoldDB" id="A0AAU9FF03"/>
<organism evidence="1 2">
    <name type="scientific">Drosophila madeirensis</name>
    <name type="common">Fruit fly</name>
    <dbReference type="NCBI Taxonomy" id="30013"/>
    <lineage>
        <taxon>Eukaryota</taxon>
        <taxon>Metazoa</taxon>
        <taxon>Ecdysozoa</taxon>
        <taxon>Arthropoda</taxon>
        <taxon>Hexapoda</taxon>
        <taxon>Insecta</taxon>
        <taxon>Pterygota</taxon>
        <taxon>Neoptera</taxon>
        <taxon>Endopterygota</taxon>
        <taxon>Diptera</taxon>
        <taxon>Brachycera</taxon>
        <taxon>Muscomorpha</taxon>
        <taxon>Ephydroidea</taxon>
        <taxon>Drosophilidae</taxon>
        <taxon>Drosophila</taxon>
        <taxon>Sophophora</taxon>
    </lineage>
</organism>
<dbReference type="Proteomes" id="UP001500889">
    <property type="component" value="Chromosome U"/>
</dbReference>
<proteinExistence type="predicted"/>
<protein>
    <submittedName>
        <fullName evidence="1">Kinesin-like protein Klp59C</fullName>
    </submittedName>
</protein>
<reference evidence="1 2" key="1">
    <citation type="submission" date="2024-02" db="EMBL/GenBank/DDBJ databases">
        <title>A chromosome-level genome assembly of Drosophila madeirensis, a fruit fly species endemic to Madeira island.</title>
        <authorList>
            <person name="Tomihara K."/>
            <person name="Llopart A."/>
            <person name="Yamamoto D."/>
        </authorList>
    </citation>
    <scope>NUCLEOTIDE SEQUENCE [LARGE SCALE GENOMIC DNA]</scope>
    <source>
        <strain evidence="1 2">RF1</strain>
    </source>
</reference>
<sequence length="76" mass="8264">MASIIRLNGEEDLDFVTVQWTDSDGGKGKDVQLDQIIPQMFARKEAVPPTASDATSASAAVGVEVEVCFRKEIPKR</sequence>
<accession>A0AAU9FF03</accession>
<name>A0AAU9FF03_DROMD</name>
<gene>
    <name evidence="1" type="ORF">DMAD_11965</name>
</gene>
<evidence type="ECO:0000313" key="2">
    <source>
        <dbReference type="Proteomes" id="UP001500889"/>
    </source>
</evidence>